<dbReference type="OrthoDB" id="954728at2"/>
<dbReference type="Proteomes" id="UP000031408">
    <property type="component" value="Unassembled WGS sequence"/>
</dbReference>
<name>A0A0C1J0D7_9BACT</name>
<accession>A0A0C1J0D7</accession>
<evidence type="ECO:0008006" key="3">
    <source>
        <dbReference type="Google" id="ProtNLM"/>
    </source>
</evidence>
<reference evidence="1 2" key="1">
    <citation type="submission" date="2014-11" db="EMBL/GenBank/DDBJ databases">
        <title>Genome sequence of Flavihumibacter solisilvae 3-3.</title>
        <authorList>
            <person name="Zhou G."/>
            <person name="Li M."/>
            <person name="Wang G."/>
        </authorList>
    </citation>
    <scope>NUCLEOTIDE SEQUENCE [LARGE SCALE GENOMIC DNA]</scope>
    <source>
        <strain evidence="1 2">3-3</strain>
    </source>
</reference>
<organism evidence="1 2">
    <name type="scientific">Flavihumibacter solisilvae</name>
    <dbReference type="NCBI Taxonomy" id="1349421"/>
    <lineage>
        <taxon>Bacteria</taxon>
        <taxon>Pseudomonadati</taxon>
        <taxon>Bacteroidota</taxon>
        <taxon>Chitinophagia</taxon>
        <taxon>Chitinophagales</taxon>
        <taxon>Chitinophagaceae</taxon>
        <taxon>Flavihumibacter</taxon>
    </lineage>
</organism>
<dbReference type="SUPFAM" id="SSF69754">
    <property type="entry name" value="Ribosome binding protein Y (YfiA homologue)"/>
    <property type="match status" value="1"/>
</dbReference>
<dbReference type="AlphaFoldDB" id="A0A0C1J0D7"/>
<protein>
    <recommendedName>
        <fullName evidence="3">30S ribosomal protein S30</fullName>
    </recommendedName>
</protein>
<dbReference type="STRING" id="1349421.OI18_00190"/>
<dbReference type="InterPro" id="IPR036567">
    <property type="entry name" value="RHF-like"/>
</dbReference>
<evidence type="ECO:0000313" key="2">
    <source>
        <dbReference type="Proteomes" id="UP000031408"/>
    </source>
</evidence>
<dbReference type="RefSeq" id="WP_039135983.1">
    <property type="nucleotide sequence ID" value="NZ_JSVC01000001.1"/>
</dbReference>
<gene>
    <name evidence="1" type="ORF">OI18_00190</name>
</gene>
<proteinExistence type="predicted"/>
<comment type="caution">
    <text evidence="1">The sequence shown here is derived from an EMBL/GenBank/DDBJ whole genome shotgun (WGS) entry which is preliminary data.</text>
</comment>
<sequence length="112" mass="13042">MKNRKIPNGVVIDIQAVDMTINKKLQNRIFEMLENFQRYFTKIKWAGFHVQQSSKRKAFPRTIKIHLDIPGPDILVSDSGKSWKTLMRKVEQTIITQLKNRNHVTKSTAGFC</sequence>
<dbReference type="EMBL" id="JSVC01000001">
    <property type="protein sequence ID" value="KIC96229.1"/>
    <property type="molecule type" value="Genomic_DNA"/>
</dbReference>
<dbReference type="Gene3D" id="3.30.160.100">
    <property type="entry name" value="Ribosome hibernation promotion factor-like"/>
    <property type="match status" value="1"/>
</dbReference>
<evidence type="ECO:0000313" key="1">
    <source>
        <dbReference type="EMBL" id="KIC96229.1"/>
    </source>
</evidence>
<keyword evidence="2" id="KW-1185">Reference proteome</keyword>